<dbReference type="RefSeq" id="WP_106688873.1">
    <property type="nucleotide sequence ID" value="NZ_CP061703.1"/>
</dbReference>
<evidence type="ECO:0000256" key="1">
    <source>
        <dbReference type="SAM" id="Phobius"/>
    </source>
</evidence>
<feature type="transmembrane region" description="Helical" evidence="1">
    <location>
        <begin position="137"/>
        <end position="158"/>
    </location>
</feature>
<proteinExistence type="predicted"/>
<keyword evidence="1" id="KW-1133">Transmembrane helix</keyword>
<feature type="transmembrane region" description="Helical" evidence="1">
    <location>
        <begin position="170"/>
        <end position="189"/>
    </location>
</feature>
<keyword evidence="1" id="KW-0812">Transmembrane</keyword>
<keyword evidence="3" id="KW-1185">Reference proteome</keyword>
<feature type="transmembrane region" description="Helical" evidence="1">
    <location>
        <begin position="12"/>
        <end position="28"/>
    </location>
</feature>
<feature type="transmembrane region" description="Helical" evidence="1">
    <location>
        <begin position="75"/>
        <end position="96"/>
    </location>
</feature>
<feature type="transmembrane region" description="Helical" evidence="1">
    <location>
        <begin position="40"/>
        <end position="59"/>
    </location>
</feature>
<keyword evidence="1" id="KW-0472">Membrane</keyword>
<feature type="transmembrane region" description="Helical" evidence="1">
    <location>
        <begin position="209"/>
        <end position="227"/>
    </location>
</feature>
<evidence type="ECO:0000313" key="2">
    <source>
        <dbReference type="EMBL" id="MDA0176776.1"/>
    </source>
</evidence>
<protein>
    <submittedName>
        <fullName evidence="2">Uncharacterized protein</fullName>
    </submittedName>
</protein>
<gene>
    <name evidence="2" type="ORF">OOZ35_04630</name>
</gene>
<dbReference type="EMBL" id="JAPFGC010000002">
    <property type="protein sequence ID" value="MDA0176776.1"/>
    <property type="molecule type" value="Genomic_DNA"/>
</dbReference>
<name>A0ABT4RY93_9FLAO</name>
<reference evidence="2" key="1">
    <citation type="submission" date="2022-11" db="EMBL/GenBank/DDBJ databases">
        <title>Refractory cell wall polysaccharides provide important carbon source for microbial heterotrophs in the hadal ocean.</title>
        <authorList>
            <person name="Zhu X."/>
        </authorList>
    </citation>
    <scope>NUCLEOTIDE SEQUENCE</scope>
    <source>
        <strain evidence="2">MTRN7</strain>
    </source>
</reference>
<evidence type="ECO:0000313" key="3">
    <source>
        <dbReference type="Proteomes" id="UP001149142"/>
    </source>
</evidence>
<sequence>MLKYLTTHFNFVVYFFEVLAILTAIFTFKKFKNTKTKLFIYYLFYVGFVELGAAAITYFKSNILIEFLLKTGIKVIGWFNIFWLIGSVIFISIYYLNILQVRLFKLILTWLSISFTITSISYLLFNLSDLNTAHPYLYIFFGAVVIFTSCVLYFLELLQLDNLIKLTDHFPFYASIALFLWWLVTSPLFFYEIYNNESDWDFVNLKRRVFLFANIFMYTCFAIGLILSKPQPKNG</sequence>
<organism evidence="2 3">
    <name type="scientific">Mesoflavibacter profundi</name>
    <dbReference type="NCBI Taxonomy" id="2708110"/>
    <lineage>
        <taxon>Bacteria</taxon>
        <taxon>Pseudomonadati</taxon>
        <taxon>Bacteroidota</taxon>
        <taxon>Flavobacteriia</taxon>
        <taxon>Flavobacteriales</taxon>
        <taxon>Flavobacteriaceae</taxon>
        <taxon>Mesoflavibacter</taxon>
    </lineage>
</organism>
<feature type="transmembrane region" description="Helical" evidence="1">
    <location>
        <begin position="103"/>
        <end position="125"/>
    </location>
</feature>
<comment type="caution">
    <text evidence="2">The sequence shown here is derived from an EMBL/GenBank/DDBJ whole genome shotgun (WGS) entry which is preliminary data.</text>
</comment>
<dbReference type="Proteomes" id="UP001149142">
    <property type="component" value="Unassembled WGS sequence"/>
</dbReference>
<accession>A0ABT4RY93</accession>